<organism evidence="3 4">
    <name type="scientific">Qipengyuania marisflavi</name>
    <dbReference type="NCBI Taxonomy" id="2486356"/>
    <lineage>
        <taxon>Bacteria</taxon>
        <taxon>Pseudomonadati</taxon>
        <taxon>Pseudomonadota</taxon>
        <taxon>Alphaproteobacteria</taxon>
        <taxon>Sphingomonadales</taxon>
        <taxon>Erythrobacteraceae</taxon>
        <taxon>Qipengyuania</taxon>
    </lineage>
</organism>
<proteinExistence type="predicted"/>
<reference evidence="3 4" key="1">
    <citation type="submission" date="2019-05" db="EMBL/GenBank/DDBJ databases">
        <title>Erythrobacter marisflavi sp. nov., isolated from isolated from water of an estuary environment.</title>
        <authorList>
            <person name="Yoon J.-H."/>
        </authorList>
    </citation>
    <scope>NUCLEOTIDE SEQUENCE [LARGE SCALE GENOMIC DNA]</scope>
    <source>
        <strain evidence="3 4">KEM-5</strain>
    </source>
</reference>
<evidence type="ECO:0000256" key="2">
    <source>
        <dbReference type="SAM" id="Phobius"/>
    </source>
</evidence>
<keyword evidence="2" id="KW-1133">Transmembrane helix</keyword>
<dbReference type="Proteomes" id="UP000309668">
    <property type="component" value="Unassembled WGS sequence"/>
</dbReference>
<dbReference type="EMBL" id="VCAO01000005">
    <property type="protein sequence ID" value="TMM47158.1"/>
    <property type="molecule type" value="Genomic_DNA"/>
</dbReference>
<evidence type="ECO:0000313" key="3">
    <source>
        <dbReference type="EMBL" id="TMM47158.1"/>
    </source>
</evidence>
<evidence type="ECO:0000256" key="1">
    <source>
        <dbReference type="SAM" id="MobiDB-lite"/>
    </source>
</evidence>
<accession>A0A5S3P2Z1</accession>
<name>A0A5S3P2Z1_9SPHN</name>
<gene>
    <name evidence="3" type="ORF">FEV51_10245</name>
</gene>
<keyword evidence="2" id="KW-0472">Membrane</keyword>
<feature type="transmembrane region" description="Helical" evidence="2">
    <location>
        <begin position="255"/>
        <end position="277"/>
    </location>
</feature>
<feature type="region of interest" description="Disordered" evidence="1">
    <location>
        <begin position="182"/>
        <end position="213"/>
    </location>
</feature>
<keyword evidence="4" id="KW-1185">Reference proteome</keyword>
<evidence type="ECO:0000313" key="4">
    <source>
        <dbReference type="Proteomes" id="UP000309668"/>
    </source>
</evidence>
<dbReference type="RefSeq" id="WP_138618602.1">
    <property type="nucleotide sequence ID" value="NZ_VCAO01000005.1"/>
</dbReference>
<sequence length="283" mass="31092">MRRWLSTLALVLVIVYGALGGGVAGFSREQNQPSRFSNATAKNVSEMGFAVLAEGVFVFTNPLQIETRPSFDNSFKRLIGVIAKDAVSTMQATTWIDRRSKTSFDRGKRPVRSKRIFSSEAFAHYPSVVCRSLTCINQFTLKDEASPILKQSYRSRSYPDVSPQLSFARLAGNVVGVVSGVRSSPSFPESDKNQAQAEYTKRHPNNGRYSNRPRPGSHSALGLKISFIALALVGGLAFCRYAIAAARFRQSETFAFYSYVAGVSIGLSAFGGLMLYFEMGGFR</sequence>
<comment type="caution">
    <text evidence="3">The sequence shown here is derived from an EMBL/GenBank/DDBJ whole genome shotgun (WGS) entry which is preliminary data.</text>
</comment>
<evidence type="ECO:0008006" key="5">
    <source>
        <dbReference type="Google" id="ProtNLM"/>
    </source>
</evidence>
<protein>
    <recommendedName>
        <fullName evidence="5">Transmembrane protein</fullName>
    </recommendedName>
</protein>
<keyword evidence="2" id="KW-0812">Transmembrane</keyword>
<dbReference type="AlphaFoldDB" id="A0A5S3P2Z1"/>
<feature type="transmembrane region" description="Helical" evidence="2">
    <location>
        <begin position="221"/>
        <end position="243"/>
    </location>
</feature>